<dbReference type="GO" id="GO:0003700">
    <property type="term" value="F:DNA-binding transcription factor activity"/>
    <property type="evidence" value="ECO:0007669"/>
    <property type="project" value="InterPro"/>
</dbReference>
<dbReference type="PROSITE" id="PS51369">
    <property type="entry name" value="TCP"/>
    <property type="match status" value="1"/>
</dbReference>
<dbReference type="InterPro" id="IPR005333">
    <property type="entry name" value="Transcription_factor_TCP"/>
</dbReference>
<feature type="region of interest" description="Disordered" evidence="6">
    <location>
        <begin position="1"/>
        <end position="36"/>
    </location>
</feature>
<comment type="caution">
    <text evidence="8">The sequence shown here is derived from an EMBL/GenBank/DDBJ whole genome shotgun (WGS) entry which is preliminary data.</text>
</comment>
<dbReference type="STRING" id="542762.A0A4S4DQ30"/>
<evidence type="ECO:0000256" key="2">
    <source>
        <dbReference type="ARBA" id="ARBA00023015"/>
    </source>
</evidence>
<dbReference type="GO" id="GO:0005634">
    <property type="term" value="C:nucleus"/>
    <property type="evidence" value="ECO:0007669"/>
    <property type="project" value="UniProtKB-SubCell"/>
</dbReference>
<organism evidence="8 9">
    <name type="scientific">Camellia sinensis var. sinensis</name>
    <name type="common">China tea</name>
    <dbReference type="NCBI Taxonomy" id="542762"/>
    <lineage>
        <taxon>Eukaryota</taxon>
        <taxon>Viridiplantae</taxon>
        <taxon>Streptophyta</taxon>
        <taxon>Embryophyta</taxon>
        <taxon>Tracheophyta</taxon>
        <taxon>Spermatophyta</taxon>
        <taxon>Magnoliopsida</taxon>
        <taxon>eudicotyledons</taxon>
        <taxon>Gunneridae</taxon>
        <taxon>Pentapetalae</taxon>
        <taxon>asterids</taxon>
        <taxon>Ericales</taxon>
        <taxon>Theaceae</taxon>
        <taxon>Camellia</taxon>
    </lineage>
</organism>
<protein>
    <recommendedName>
        <fullName evidence="7">TCP domain-containing protein</fullName>
    </recommendedName>
</protein>
<comment type="subcellular location">
    <subcellularLocation>
        <location evidence="1">Nucleus</location>
    </subcellularLocation>
</comment>
<keyword evidence="4" id="KW-0804">Transcription</keyword>
<evidence type="ECO:0000313" key="8">
    <source>
        <dbReference type="EMBL" id="THG05193.1"/>
    </source>
</evidence>
<dbReference type="EMBL" id="SDRB02010658">
    <property type="protein sequence ID" value="THG05193.1"/>
    <property type="molecule type" value="Genomic_DNA"/>
</dbReference>
<feature type="compositionally biased region" description="Basic and acidic residues" evidence="6">
    <location>
        <begin position="1"/>
        <end position="23"/>
    </location>
</feature>
<dbReference type="PANTHER" id="PTHR31072:SF147">
    <property type="entry name" value="TRANSCRIPTION FACTOR TCP13"/>
    <property type="match status" value="1"/>
</dbReference>
<dbReference type="SUPFAM" id="SSF52540">
    <property type="entry name" value="P-loop containing nucleoside triphosphate hydrolases"/>
    <property type="match status" value="1"/>
</dbReference>
<dbReference type="GO" id="GO:0043565">
    <property type="term" value="F:sequence-specific DNA binding"/>
    <property type="evidence" value="ECO:0007669"/>
    <property type="project" value="TreeGrafter"/>
</dbReference>
<dbReference type="InterPro" id="IPR027417">
    <property type="entry name" value="P-loop_NTPase"/>
</dbReference>
<keyword evidence="5" id="KW-0539">Nucleus</keyword>
<evidence type="ECO:0000256" key="5">
    <source>
        <dbReference type="ARBA" id="ARBA00023242"/>
    </source>
</evidence>
<evidence type="ECO:0000313" key="9">
    <source>
        <dbReference type="Proteomes" id="UP000306102"/>
    </source>
</evidence>
<dbReference type="PANTHER" id="PTHR31072">
    <property type="entry name" value="TRANSCRIPTION FACTOR TCP4-RELATED"/>
    <property type="match status" value="1"/>
</dbReference>
<proteinExistence type="predicted"/>
<evidence type="ECO:0000256" key="6">
    <source>
        <dbReference type="SAM" id="MobiDB-lite"/>
    </source>
</evidence>
<gene>
    <name evidence="8" type="ORF">TEA_013638</name>
</gene>
<dbReference type="Proteomes" id="UP000306102">
    <property type="component" value="Unassembled WGS sequence"/>
</dbReference>
<reference evidence="8 9" key="1">
    <citation type="journal article" date="2018" name="Proc. Natl. Acad. Sci. U.S.A.">
        <title>Draft genome sequence of Camellia sinensis var. sinensis provides insights into the evolution of the tea genome and tea quality.</title>
        <authorList>
            <person name="Wei C."/>
            <person name="Yang H."/>
            <person name="Wang S."/>
            <person name="Zhao J."/>
            <person name="Liu C."/>
            <person name="Gao L."/>
            <person name="Xia E."/>
            <person name="Lu Y."/>
            <person name="Tai Y."/>
            <person name="She G."/>
            <person name="Sun J."/>
            <person name="Cao H."/>
            <person name="Tong W."/>
            <person name="Gao Q."/>
            <person name="Li Y."/>
            <person name="Deng W."/>
            <person name="Jiang X."/>
            <person name="Wang W."/>
            <person name="Chen Q."/>
            <person name="Zhang S."/>
            <person name="Li H."/>
            <person name="Wu J."/>
            <person name="Wang P."/>
            <person name="Li P."/>
            <person name="Shi C."/>
            <person name="Zheng F."/>
            <person name="Jian J."/>
            <person name="Huang B."/>
            <person name="Shan D."/>
            <person name="Shi M."/>
            <person name="Fang C."/>
            <person name="Yue Y."/>
            <person name="Li F."/>
            <person name="Li D."/>
            <person name="Wei S."/>
            <person name="Han B."/>
            <person name="Jiang C."/>
            <person name="Yin Y."/>
            <person name="Xia T."/>
            <person name="Zhang Z."/>
            <person name="Bennetzen J.L."/>
            <person name="Zhao S."/>
            <person name="Wan X."/>
        </authorList>
    </citation>
    <scope>NUCLEOTIDE SEQUENCE [LARGE SCALE GENOMIC DNA]</scope>
    <source>
        <strain evidence="9">cv. Shuchazao</strain>
        <tissue evidence="8">Leaf</tissue>
    </source>
</reference>
<keyword evidence="9" id="KW-1185">Reference proteome</keyword>
<dbReference type="AlphaFoldDB" id="A0A4S4DQ30"/>
<dbReference type="InterPro" id="IPR017887">
    <property type="entry name" value="TF_TCP_subgr"/>
</dbReference>
<feature type="domain" description="TCP" evidence="7">
    <location>
        <begin position="54"/>
        <end position="112"/>
    </location>
</feature>
<evidence type="ECO:0000256" key="1">
    <source>
        <dbReference type="ARBA" id="ARBA00004123"/>
    </source>
</evidence>
<dbReference type="Gene3D" id="3.40.50.300">
    <property type="entry name" value="P-loop containing nucleotide triphosphate hydrolases"/>
    <property type="match status" value="1"/>
</dbReference>
<evidence type="ECO:0000256" key="3">
    <source>
        <dbReference type="ARBA" id="ARBA00023125"/>
    </source>
</evidence>
<keyword evidence="3" id="KW-0238">DNA-binding</keyword>
<evidence type="ECO:0000256" key="4">
    <source>
        <dbReference type="ARBA" id="ARBA00023163"/>
    </source>
</evidence>
<feature type="region of interest" description="Disordered" evidence="6">
    <location>
        <begin position="160"/>
        <end position="194"/>
    </location>
</feature>
<dbReference type="Pfam" id="PF03634">
    <property type="entry name" value="TCP"/>
    <property type="match status" value="1"/>
</dbReference>
<sequence length="437" mass="49169">MITTSRESEFTTKQEEGNTVDHGKKSKGSSSSSITTWSRLNDPRIVRVSRAFGGKDRHSKVCTVKGLRDRRVRLSVPTAIQLYDLQDRLGLNQPSKVVDWLLNVAKHEIDELPPLQMPNFGQNHQTLVANLGDKEGLKINNSLDWDDQLGLARSKEVETEIADEKQDWNQRNEEEKQECLESHGANASPNKFFPKSNHSSIPGLLNNVMPYNPFYRWDPSNFPFSQTEDSQNFNVVPLPSTLSQVLVYPPGTTQSYFPSHEFDPKQISHFQMLSSSSQNPLSNSLAPTLYSLAPPSHVAASSSSSADLHRSTAARSIGFIAEMNYAPLMLRLAGYVEIHSSGFRDFLLKPELLRAIVDSGFEHPSEGKIFIHIFERFSTYLPDIKVAVFYGGVNIKIHKDLLKNECPHIDVGTLGRILALAREKDLSLRNVRHFIFL</sequence>
<feature type="compositionally biased region" description="Basic and acidic residues" evidence="6">
    <location>
        <begin position="160"/>
        <end position="181"/>
    </location>
</feature>
<evidence type="ECO:0000259" key="7">
    <source>
        <dbReference type="PROSITE" id="PS51369"/>
    </source>
</evidence>
<name>A0A4S4DQ30_CAMSN</name>
<accession>A0A4S4DQ30</accession>
<keyword evidence="2" id="KW-0805">Transcription regulation</keyword>